<organism evidence="1 2">
    <name type="scientific">Bacteroides ovatus</name>
    <dbReference type="NCBI Taxonomy" id="28116"/>
    <lineage>
        <taxon>Bacteria</taxon>
        <taxon>Pseudomonadati</taxon>
        <taxon>Bacteroidota</taxon>
        <taxon>Bacteroidia</taxon>
        <taxon>Bacteroidales</taxon>
        <taxon>Bacteroidaceae</taxon>
        <taxon>Bacteroides</taxon>
    </lineage>
</organism>
<evidence type="ECO:0000313" key="2">
    <source>
        <dbReference type="Proteomes" id="UP000181870"/>
    </source>
</evidence>
<protein>
    <submittedName>
        <fullName evidence="1">Uncharacterized protein</fullName>
    </submittedName>
</protein>
<name>A0A1G8RRB3_BACOV</name>
<proteinExistence type="predicted"/>
<dbReference type="EMBL" id="FNDO01000152">
    <property type="protein sequence ID" value="SDJ19614.1"/>
    <property type="molecule type" value="Genomic_DNA"/>
</dbReference>
<sequence length="60" mass="7142">MGSAHNKLYVRRFIAFKIRVYFKYLFNANVSIDFNILKTSITFKEIPLYISKSFAPYIKD</sequence>
<reference evidence="1 2" key="1">
    <citation type="submission" date="2016-10" db="EMBL/GenBank/DDBJ databases">
        <authorList>
            <person name="de Groot N.N."/>
        </authorList>
    </citation>
    <scope>NUCLEOTIDE SEQUENCE [LARGE SCALE GENOMIC DNA]</scope>
    <source>
        <strain evidence="1 2">NLAE-zl-C57</strain>
    </source>
</reference>
<dbReference type="AlphaFoldDB" id="A0A1G8RRB3"/>
<dbReference type="Proteomes" id="UP000181870">
    <property type="component" value="Unassembled WGS sequence"/>
</dbReference>
<gene>
    <name evidence="1" type="ORF">SAMN05192582_11523</name>
</gene>
<accession>A0A1G8RRB3</accession>
<evidence type="ECO:0000313" key="1">
    <source>
        <dbReference type="EMBL" id="SDJ19614.1"/>
    </source>
</evidence>